<dbReference type="PANTHER" id="PTHR21181">
    <property type="match status" value="1"/>
</dbReference>
<dbReference type="GO" id="GO:0005794">
    <property type="term" value="C:Golgi apparatus"/>
    <property type="evidence" value="ECO:0007669"/>
    <property type="project" value="TreeGrafter"/>
</dbReference>
<gene>
    <name evidence="9" type="ORF">SISNIDRAFT_484703</name>
</gene>
<feature type="chain" id="PRO_5007854000" description="Magnesium transporter" evidence="8">
    <location>
        <begin position="23"/>
        <end position="107"/>
    </location>
</feature>
<dbReference type="GO" id="GO:0005769">
    <property type="term" value="C:early endosome"/>
    <property type="evidence" value="ECO:0007669"/>
    <property type="project" value="TreeGrafter"/>
</dbReference>
<dbReference type="GO" id="GO:0005886">
    <property type="term" value="C:plasma membrane"/>
    <property type="evidence" value="ECO:0007669"/>
    <property type="project" value="TreeGrafter"/>
</dbReference>
<evidence type="ECO:0008006" key="11">
    <source>
        <dbReference type="Google" id="ProtNLM"/>
    </source>
</evidence>
<dbReference type="EMBL" id="KV419404">
    <property type="protein sequence ID" value="KZS94487.1"/>
    <property type="molecule type" value="Genomic_DNA"/>
</dbReference>
<comment type="subcellular location">
    <subcellularLocation>
        <location evidence="1">Endoplasmic reticulum membrane</location>
        <topology evidence="1">Multi-pass membrane protein</topology>
    </subcellularLocation>
</comment>
<evidence type="ECO:0000313" key="9">
    <source>
        <dbReference type="EMBL" id="KZS94487.1"/>
    </source>
</evidence>
<accession>A0A164VUR9</accession>
<keyword evidence="6" id="KW-1133">Transmembrane helix</keyword>
<evidence type="ECO:0000256" key="8">
    <source>
        <dbReference type="SAM" id="SignalP"/>
    </source>
</evidence>
<keyword evidence="8" id="KW-0732">Signal</keyword>
<dbReference type="Proteomes" id="UP000076722">
    <property type="component" value="Unassembled WGS sequence"/>
</dbReference>
<dbReference type="OrthoDB" id="44756at2759"/>
<keyword evidence="4" id="KW-0812">Transmembrane</keyword>
<dbReference type="AlphaFoldDB" id="A0A164VUR9"/>
<comment type="similarity">
    <text evidence="2">Belongs to the membrane magnesium transporter (TC 1.A.67) family.</text>
</comment>
<organism evidence="9 10">
    <name type="scientific">Sistotremastrum niveocremeum HHB9708</name>
    <dbReference type="NCBI Taxonomy" id="1314777"/>
    <lineage>
        <taxon>Eukaryota</taxon>
        <taxon>Fungi</taxon>
        <taxon>Dikarya</taxon>
        <taxon>Basidiomycota</taxon>
        <taxon>Agaricomycotina</taxon>
        <taxon>Agaricomycetes</taxon>
        <taxon>Sistotremastrales</taxon>
        <taxon>Sistotremastraceae</taxon>
        <taxon>Sertulicium</taxon>
        <taxon>Sertulicium niveocremeum</taxon>
    </lineage>
</organism>
<evidence type="ECO:0000256" key="3">
    <source>
        <dbReference type="ARBA" id="ARBA00011276"/>
    </source>
</evidence>
<protein>
    <recommendedName>
        <fullName evidence="11">Magnesium transporter</fullName>
    </recommendedName>
</protein>
<evidence type="ECO:0000256" key="6">
    <source>
        <dbReference type="ARBA" id="ARBA00022989"/>
    </source>
</evidence>
<dbReference type="PANTHER" id="PTHR21181:SF7">
    <property type="entry name" value="ER MEMBRANE PROTEIN COMPLEX SUBUNIT 5"/>
    <property type="match status" value="1"/>
</dbReference>
<evidence type="ECO:0000256" key="1">
    <source>
        <dbReference type="ARBA" id="ARBA00004477"/>
    </source>
</evidence>
<feature type="signal peptide" evidence="8">
    <location>
        <begin position="1"/>
        <end position="22"/>
    </location>
</feature>
<dbReference type="Pfam" id="PF10270">
    <property type="entry name" value="MMgT"/>
    <property type="match status" value="1"/>
</dbReference>
<evidence type="ECO:0000313" key="10">
    <source>
        <dbReference type="Proteomes" id="UP000076722"/>
    </source>
</evidence>
<dbReference type="GO" id="GO:0072546">
    <property type="term" value="C:EMC complex"/>
    <property type="evidence" value="ECO:0007669"/>
    <property type="project" value="TreeGrafter"/>
</dbReference>
<dbReference type="STRING" id="1314777.A0A164VUR9"/>
<evidence type="ECO:0000256" key="4">
    <source>
        <dbReference type="ARBA" id="ARBA00022692"/>
    </source>
</evidence>
<evidence type="ECO:0000256" key="7">
    <source>
        <dbReference type="ARBA" id="ARBA00023136"/>
    </source>
</evidence>
<evidence type="ECO:0000256" key="2">
    <source>
        <dbReference type="ARBA" id="ARBA00006109"/>
    </source>
</evidence>
<keyword evidence="7" id="KW-0472">Membrane</keyword>
<dbReference type="GO" id="GO:0022890">
    <property type="term" value="F:inorganic cation transmembrane transporter activity"/>
    <property type="evidence" value="ECO:0007669"/>
    <property type="project" value="TreeGrafter"/>
</dbReference>
<keyword evidence="5" id="KW-0256">Endoplasmic reticulum</keyword>
<keyword evidence="10" id="KW-1185">Reference proteome</keyword>
<reference evidence="9 10" key="1">
    <citation type="journal article" date="2016" name="Mol. Biol. Evol.">
        <title>Comparative Genomics of Early-Diverging Mushroom-Forming Fungi Provides Insights into the Origins of Lignocellulose Decay Capabilities.</title>
        <authorList>
            <person name="Nagy L.G."/>
            <person name="Riley R."/>
            <person name="Tritt A."/>
            <person name="Adam C."/>
            <person name="Daum C."/>
            <person name="Floudas D."/>
            <person name="Sun H."/>
            <person name="Yadav J.S."/>
            <person name="Pangilinan J."/>
            <person name="Larsson K.H."/>
            <person name="Matsuura K."/>
            <person name="Barry K."/>
            <person name="Labutti K."/>
            <person name="Kuo R."/>
            <person name="Ohm R.A."/>
            <person name="Bhattacharya S.S."/>
            <person name="Shirouzu T."/>
            <person name="Yoshinaga Y."/>
            <person name="Martin F.M."/>
            <person name="Grigoriev I.V."/>
            <person name="Hibbett D.S."/>
        </authorList>
    </citation>
    <scope>NUCLEOTIDE SEQUENCE [LARGE SCALE GENOMIC DNA]</scope>
    <source>
        <strain evidence="9 10">HHB9708</strain>
    </source>
</reference>
<evidence type="ECO:0000256" key="5">
    <source>
        <dbReference type="ARBA" id="ARBA00022824"/>
    </source>
</evidence>
<name>A0A164VUR9_9AGAM</name>
<proteinExistence type="inferred from homology"/>
<dbReference type="InterPro" id="IPR018937">
    <property type="entry name" value="MMgT"/>
</dbReference>
<comment type="subunit">
    <text evidence="3">Component of the ER membrane protein complex (EMC).</text>
</comment>
<sequence length="107" mass="11793">MSFTAKSLLFAASLILLHAAYSTYEHMSQLKALGRPEDRLPLDIIIESILALATGIIGATLNSAELKEITWASEMKNRNIDEMDSRLGFANFNNKGKIFFASSNPQS</sequence>